<organism evidence="1">
    <name type="scientific">Anguilla anguilla</name>
    <name type="common">European freshwater eel</name>
    <name type="synonym">Muraena anguilla</name>
    <dbReference type="NCBI Taxonomy" id="7936"/>
    <lineage>
        <taxon>Eukaryota</taxon>
        <taxon>Metazoa</taxon>
        <taxon>Chordata</taxon>
        <taxon>Craniata</taxon>
        <taxon>Vertebrata</taxon>
        <taxon>Euteleostomi</taxon>
        <taxon>Actinopterygii</taxon>
        <taxon>Neopterygii</taxon>
        <taxon>Teleostei</taxon>
        <taxon>Anguilliformes</taxon>
        <taxon>Anguillidae</taxon>
        <taxon>Anguilla</taxon>
    </lineage>
</organism>
<name>A0A0E9Q8G8_ANGAN</name>
<protein>
    <submittedName>
        <fullName evidence="1">Uncharacterized protein</fullName>
    </submittedName>
</protein>
<dbReference type="EMBL" id="GBXM01095391">
    <property type="protein sequence ID" value="JAH13186.1"/>
    <property type="molecule type" value="Transcribed_RNA"/>
</dbReference>
<sequence>MWMEDLYLILILIFLCTETPYRNIFKMAEGLTSGVS</sequence>
<reference evidence="1" key="1">
    <citation type="submission" date="2014-11" db="EMBL/GenBank/DDBJ databases">
        <authorList>
            <person name="Amaro Gonzalez C."/>
        </authorList>
    </citation>
    <scope>NUCLEOTIDE SEQUENCE</scope>
</reference>
<evidence type="ECO:0000313" key="1">
    <source>
        <dbReference type="EMBL" id="JAH13186.1"/>
    </source>
</evidence>
<reference evidence="1" key="2">
    <citation type="journal article" date="2015" name="Fish Shellfish Immunol.">
        <title>Early steps in the European eel (Anguilla anguilla)-Vibrio vulnificus interaction in the gills: Role of the RtxA13 toxin.</title>
        <authorList>
            <person name="Callol A."/>
            <person name="Pajuelo D."/>
            <person name="Ebbesson L."/>
            <person name="Teles M."/>
            <person name="MacKenzie S."/>
            <person name="Amaro C."/>
        </authorList>
    </citation>
    <scope>NUCLEOTIDE SEQUENCE</scope>
</reference>
<proteinExistence type="predicted"/>
<dbReference type="EMBL" id="GBXM01090083">
    <property type="protein sequence ID" value="JAH18494.1"/>
    <property type="molecule type" value="Transcribed_RNA"/>
</dbReference>
<dbReference type="EMBL" id="GBXM01091182">
    <property type="protein sequence ID" value="JAH17395.1"/>
    <property type="molecule type" value="Transcribed_RNA"/>
</dbReference>
<dbReference type="AlphaFoldDB" id="A0A0E9Q8G8"/>
<accession>A0A0E9Q8G8</accession>